<dbReference type="GO" id="GO:0003998">
    <property type="term" value="F:acylphosphatase activity"/>
    <property type="evidence" value="ECO:0007669"/>
    <property type="project" value="UniProtKB-EC"/>
</dbReference>
<evidence type="ECO:0000256" key="6">
    <source>
        <dbReference type="RuleBase" id="RU004168"/>
    </source>
</evidence>
<dbReference type="KEGG" id="jeh:EJN90_11790"/>
<gene>
    <name evidence="8" type="ORF">EJN90_11790</name>
</gene>
<evidence type="ECO:0000259" key="7">
    <source>
        <dbReference type="PROSITE" id="PS51160"/>
    </source>
</evidence>
<dbReference type="OrthoDB" id="9808093at2"/>
<feature type="active site" evidence="5">
    <location>
        <position position="36"/>
    </location>
</feature>
<accession>A0A3Q9BLQ0</accession>
<evidence type="ECO:0000256" key="1">
    <source>
        <dbReference type="ARBA" id="ARBA00005614"/>
    </source>
</evidence>
<dbReference type="PROSITE" id="PS00150">
    <property type="entry name" value="ACYLPHOSPHATASE_1"/>
    <property type="match status" value="1"/>
</dbReference>
<dbReference type="InterPro" id="IPR017968">
    <property type="entry name" value="Acylphosphatase_CS"/>
</dbReference>
<protein>
    <recommendedName>
        <fullName evidence="3 5">acylphosphatase</fullName>
        <ecNumber evidence="2 5">3.6.1.7</ecNumber>
    </recommendedName>
</protein>
<dbReference type="PANTHER" id="PTHR47268">
    <property type="entry name" value="ACYLPHOSPHATASE"/>
    <property type="match status" value="1"/>
</dbReference>
<evidence type="ECO:0000313" key="9">
    <source>
        <dbReference type="Proteomes" id="UP000273326"/>
    </source>
</evidence>
<dbReference type="SUPFAM" id="SSF54975">
    <property type="entry name" value="Acylphosphatase/BLUF domain-like"/>
    <property type="match status" value="1"/>
</dbReference>
<sequence length="91" mass="10181">MRKVKIQVIGRVQGVGFRYVTKQLADDMEVKGTVRNESDGSVYIEAAGTNERIEQFITALENNPTPFSKVNNVIVTDDAKLDNFVSFKITN</sequence>
<evidence type="ECO:0000313" key="8">
    <source>
        <dbReference type="EMBL" id="AZP05267.1"/>
    </source>
</evidence>
<dbReference type="Gene3D" id="3.30.70.100">
    <property type="match status" value="1"/>
</dbReference>
<evidence type="ECO:0000256" key="5">
    <source>
        <dbReference type="PROSITE-ProRule" id="PRU00520"/>
    </source>
</evidence>
<reference evidence="9" key="1">
    <citation type="submission" date="2018-12" db="EMBL/GenBank/DDBJ databases">
        <title>Complete genome sequencing of Jeotgalibaca sp. H21T32.</title>
        <authorList>
            <person name="Bae J.-W."/>
            <person name="Lee S.-Y."/>
        </authorList>
    </citation>
    <scope>NUCLEOTIDE SEQUENCE [LARGE SCALE GENOMIC DNA]</scope>
    <source>
        <strain evidence="9">H21T32</strain>
    </source>
</reference>
<name>A0A3Q9BLQ0_9LACT</name>
<feature type="active site" evidence="5">
    <location>
        <position position="18"/>
    </location>
</feature>
<feature type="domain" description="Acylphosphatase-like" evidence="7">
    <location>
        <begin position="3"/>
        <end position="91"/>
    </location>
</feature>
<dbReference type="InterPro" id="IPR020456">
    <property type="entry name" value="Acylphosphatase"/>
</dbReference>
<dbReference type="PANTHER" id="PTHR47268:SF4">
    <property type="entry name" value="ACYLPHOSPHATASE"/>
    <property type="match status" value="1"/>
</dbReference>
<evidence type="ECO:0000256" key="3">
    <source>
        <dbReference type="ARBA" id="ARBA00015991"/>
    </source>
</evidence>
<dbReference type="Proteomes" id="UP000273326">
    <property type="component" value="Chromosome"/>
</dbReference>
<keyword evidence="5" id="KW-0378">Hydrolase</keyword>
<comment type="similarity">
    <text evidence="1 6">Belongs to the acylphosphatase family.</text>
</comment>
<organism evidence="8 9">
    <name type="scientific">Jeotgalibaca ciconiae</name>
    <dbReference type="NCBI Taxonomy" id="2496265"/>
    <lineage>
        <taxon>Bacteria</taxon>
        <taxon>Bacillati</taxon>
        <taxon>Bacillota</taxon>
        <taxon>Bacilli</taxon>
        <taxon>Lactobacillales</taxon>
        <taxon>Carnobacteriaceae</taxon>
        <taxon>Jeotgalibaca</taxon>
    </lineage>
</organism>
<dbReference type="EC" id="3.6.1.7" evidence="2 5"/>
<dbReference type="Pfam" id="PF00708">
    <property type="entry name" value="Acylphosphatase"/>
    <property type="match status" value="1"/>
</dbReference>
<keyword evidence="9" id="KW-1185">Reference proteome</keyword>
<evidence type="ECO:0000256" key="2">
    <source>
        <dbReference type="ARBA" id="ARBA00012150"/>
    </source>
</evidence>
<proteinExistence type="inferred from homology"/>
<dbReference type="EMBL" id="CP034465">
    <property type="protein sequence ID" value="AZP05267.1"/>
    <property type="molecule type" value="Genomic_DNA"/>
</dbReference>
<dbReference type="InterPro" id="IPR001792">
    <property type="entry name" value="Acylphosphatase-like_dom"/>
</dbReference>
<dbReference type="InterPro" id="IPR036046">
    <property type="entry name" value="Acylphosphatase-like_dom_sf"/>
</dbReference>
<evidence type="ECO:0000256" key="4">
    <source>
        <dbReference type="ARBA" id="ARBA00047645"/>
    </source>
</evidence>
<dbReference type="AlphaFoldDB" id="A0A3Q9BLQ0"/>
<dbReference type="PROSITE" id="PS51160">
    <property type="entry name" value="ACYLPHOSPHATASE_3"/>
    <property type="match status" value="1"/>
</dbReference>
<dbReference type="RefSeq" id="WP_126111487.1">
    <property type="nucleotide sequence ID" value="NZ_CP034465.1"/>
</dbReference>
<comment type="catalytic activity">
    <reaction evidence="4 5">
        <text>an acyl phosphate + H2O = a carboxylate + phosphate + H(+)</text>
        <dbReference type="Rhea" id="RHEA:14965"/>
        <dbReference type="ChEBI" id="CHEBI:15377"/>
        <dbReference type="ChEBI" id="CHEBI:15378"/>
        <dbReference type="ChEBI" id="CHEBI:29067"/>
        <dbReference type="ChEBI" id="CHEBI:43474"/>
        <dbReference type="ChEBI" id="CHEBI:59918"/>
        <dbReference type="EC" id="3.6.1.7"/>
    </reaction>
</comment>